<gene>
    <name evidence="1" type="ORF">SU86_000390</name>
</gene>
<dbReference type="Proteomes" id="UP000266745">
    <property type="component" value="Chromosome"/>
</dbReference>
<dbReference type="RefSeq" id="WP_048187484.1">
    <property type="nucleotide sequence ID" value="NZ_CP011097.1"/>
</dbReference>
<proteinExistence type="predicted"/>
<evidence type="ECO:0000313" key="2">
    <source>
        <dbReference type="Proteomes" id="UP000266745"/>
    </source>
</evidence>
<dbReference type="KEGG" id="tah:SU86_000390"/>
<name>A0A3G1AZR5_9ARCH</name>
<accession>A0A3G1AZR5</accession>
<dbReference type="GeneID" id="24874834"/>
<dbReference type="AlphaFoldDB" id="A0A3G1AZR5"/>
<dbReference type="EMBL" id="CP011097">
    <property type="protein sequence ID" value="AJZ75103.1"/>
    <property type="molecule type" value="Genomic_DNA"/>
</dbReference>
<reference evidence="1 2" key="1">
    <citation type="journal article" date="2016" name="Sci. Rep.">
        <title>A novel ammonia-oxidizing archaeon from wastewater treatment plant: Its enrichment, physiological and genomic characteristics.</title>
        <authorList>
            <person name="Li Y."/>
            <person name="Ding K."/>
            <person name="Wen X."/>
            <person name="Zhang B."/>
            <person name="Shen B."/>
            <person name="Yang Y."/>
        </authorList>
    </citation>
    <scope>NUCLEOTIDE SEQUENCE [LARGE SCALE GENOMIC DNA]</scope>
    <source>
        <strain evidence="1 2">SAT1</strain>
    </source>
</reference>
<dbReference type="OrthoDB" id="7214at2157"/>
<sequence length="109" mass="12525">MVKQISLDAWQMQHLESLLKKGASIVTKTGTPIVLYRQTLEEEEDSYEEIVCSLTEKHVVEQLVISGGGIPPTFAQQMIYSLEEFPQRLIRKSKDLFLQTVELLEEQMN</sequence>
<keyword evidence="2" id="KW-1185">Reference proteome</keyword>
<evidence type="ECO:0000313" key="1">
    <source>
        <dbReference type="EMBL" id="AJZ75103.1"/>
    </source>
</evidence>
<dbReference type="STRING" id="1603555.SU86_000390"/>
<organism evidence="1 2">
    <name type="scientific">Candidatus Nitrosotenuis cloacae</name>
    <dbReference type="NCBI Taxonomy" id="1603555"/>
    <lineage>
        <taxon>Archaea</taxon>
        <taxon>Nitrososphaerota</taxon>
        <taxon>Candidatus Nitrosotenuis</taxon>
    </lineage>
</organism>
<protein>
    <submittedName>
        <fullName evidence="1">Uncharacterized protein</fullName>
    </submittedName>
</protein>